<feature type="compositionally biased region" description="Polar residues" evidence="1">
    <location>
        <begin position="221"/>
        <end position="236"/>
    </location>
</feature>
<feature type="compositionally biased region" description="Polar residues" evidence="1">
    <location>
        <begin position="119"/>
        <end position="137"/>
    </location>
</feature>
<proteinExistence type="predicted"/>
<dbReference type="PANTHER" id="PTHR47349">
    <property type="entry name" value="CHROMOSOME 8, WHOLE GENOME SHOTGUN SEQUENCE"/>
    <property type="match status" value="1"/>
</dbReference>
<feature type="compositionally biased region" description="Polar residues" evidence="1">
    <location>
        <begin position="452"/>
        <end position="462"/>
    </location>
</feature>
<feature type="compositionally biased region" description="Polar residues" evidence="1">
    <location>
        <begin position="44"/>
        <end position="56"/>
    </location>
</feature>
<feature type="compositionally biased region" description="Pro residues" evidence="1">
    <location>
        <begin position="356"/>
        <end position="366"/>
    </location>
</feature>
<reference evidence="3 5" key="1">
    <citation type="submission" date="2020-01" db="EMBL/GenBank/DDBJ databases">
        <authorList>
            <consortium name="DOE Joint Genome Institute"/>
            <person name="Haridas S."/>
            <person name="Albert R."/>
            <person name="Binder M."/>
            <person name="Bloem J."/>
            <person name="Labutti K."/>
            <person name="Salamov A."/>
            <person name="Andreopoulos B."/>
            <person name="Baker S.E."/>
            <person name="Barry K."/>
            <person name="Bills G."/>
            <person name="Bluhm B.H."/>
            <person name="Cannon C."/>
            <person name="Castanera R."/>
            <person name="Culley D.E."/>
            <person name="Daum C."/>
            <person name="Ezra D."/>
            <person name="Gonzalez J.B."/>
            <person name="Henrissat B."/>
            <person name="Kuo A."/>
            <person name="Liang C."/>
            <person name="Lipzen A."/>
            <person name="Lutzoni F."/>
            <person name="Magnuson J."/>
            <person name="Mondo S."/>
            <person name="Nolan M."/>
            <person name="Ohm R."/>
            <person name="Pangilinan J."/>
            <person name="Park H.-J."/>
            <person name="Ramirez L."/>
            <person name="Alfaro M."/>
            <person name="Sun H."/>
            <person name="Tritt A."/>
            <person name="Yoshinaga Y."/>
            <person name="Zwiers L.-H."/>
            <person name="Turgeon B.G."/>
            <person name="Goodwin S.B."/>
            <person name="Spatafora J.W."/>
            <person name="Crous P.W."/>
            <person name="Grigoriev I.V."/>
        </authorList>
    </citation>
    <scope>NUCLEOTIDE SEQUENCE</scope>
    <source>
        <strain evidence="3 5">CBS 781.70</strain>
    </source>
</reference>
<gene>
    <name evidence="3 5" type="ORF">P152DRAFT_480184</name>
</gene>
<keyword evidence="4" id="KW-1185">Reference proteome</keyword>
<evidence type="ECO:0000313" key="3">
    <source>
        <dbReference type="EMBL" id="KAF1815100.1"/>
    </source>
</evidence>
<dbReference type="OrthoDB" id="5598028at2759"/>
<feature type="compositionally biased region" description="Basic and acidic residues" evidence="1">
    <location>
        <begin position="210"/>
        <end position="220"/>
    </location>
</feature>
<feature type="compositionally biased region" description="Polar residues" evidence="1">
    <location>
        <begin position="77"/>
        <end position="87"/>
    </location>
</feature>
<evidence type="ECO:0000313" key="5">
    <source>
        <dbReference type="RefSeq" id="XP_033536731.1"/>
    </source>
</evidence>
<dbReference type="AlphaFoldDB" id="A0A6G1GB16"/>
<dbReference type="Pfam" id="PF26147">
    <property type="entry name" value="AB_HYDROLASE_YMC0-YMC35"/>
    <property type="match status" value="1"/>
</dbReference>
<dbReference type="InterPro" id="IPR058934">
    <property type="entry name" value="YMC020W-like"/>
</dbReference>
<dbReference type="InterPro" id="IPR058933">
    <property type="entry name" value="YMC020W-like_ab_hydrolase"/>
</dbReference>
<feature type="compositionally biased region" description="Basic and acidic residues" evidence="1">
    <location>
        <begin position="184"/>
        <end position="194"/>
    </location>
</feature>
<reference evidence="5" key="2">
    <citation type="submission" date="2020-04" db="EMBL/GenBank/DDBJ databases">
        <authorList>
            <consortium name="NCBI Genome Project"/>
        </authorList>
    </citation>
    <scope>NUCLEOTIDE SEQUENCE</scope>
    <source>
        <strain evidence="5">CBS 781.70</strain>
    </source>
</reference>
<feature type="compositionally biased region" description="Polar residues" evidence="1">
    <location>
        <begin position="371"/>
        <end position="387"/>
    </location>
</feature>
<feature type="compositionally biased region" description="Low complexity" evidence="1">
    <location>
        <begin position="426"/>
        <end position="437"/>
    </location>
</feature>
<reference evidence="5" key="3">
    <citation type="submission" date="2025-04" db="UniProtKB">
        <authorList>
            <consortium name="RefSeq"/>
        </authorList>
    </citation>
    <scope>IDENTIFICATION</scope>
    <source>
        <strain evidence="5">CBS 781.70</strain>
    </source>
</reference>
<organism evidence="3">
    <name type="scientific">Eremomyces bilateralis CBS 781.70</name>
    <dbReference type="NCBI Taxonomy" id="1392243"/>
    <lineage>
        <taxon>Eukaryota</taxon>
        <taxon>Fungi</taxon>
        <taxon>Dikarya</taxon>
        <taxon>Ascomycota</taxon>
        <taxon>Pezizomycotina</taxon>
        <taxon>Dothideomycetes</taxon>
        <taxon>Dothideomycetes incertae sedis</taxon>
        <taxon>Eremomycetales</taxon>
        <taxon>Eremomycetaceae</taxon>
        <taxon>Eremomyces</taxon>
    </lineage>
</organism>
<dbReference type="Proteomes" id="UP000504638">
    <property type="component" value="Unplaced"/>
</dbReference>
<dbReference type="RefSeq" id="XP_033536731.1">
    <property type="nucleotide sequence ID" value="XM_033681751.1"/>
</dbReference>
<sequence>MKRALVYLGHPPMGPRKKSKGTDQAPAGSSTTTVDKSKDDVSNKADSTAAASSEQLDNPEARVKEPALSRSLPAGENGSTISRNGTTKPKEPKVKPQRSWYGGSWRSKARPVTEVARETVSSSPNTPPAQTRRSTATQPPPKSPRQYMEGSPRKTSKGDVVAASMTKLNITSNKSGDPSPPRDGNVEDVPREIEPPLPPDPTQDPTQSERTGRTSDETQKPKSTSQSTKGPTSTSWYGWWSRPDADSGDTAPQTLAAKSAETSLEDSKKTPLPGPTADEERKLDPAAQAEPNGGAEEEAKSAAAHNQSKGVNTSAPSKSWFGLWSNAQNAKLSPPAEADEPPLESVPEGGDKDLPDAPPAEVPPPQDSKQESAQSSGWAFWSRQTPQPEGKENMNGKHKQVGELAVADTPSQSHPEAAQFNEQEEPATTPPKSTAKTLRSKRGPKDDASKGTPASATASGKQQGAVRDNLLLPHFSGTYHATPPPSYWQQIRQFFLGDGLIPPHVHINPNPPHIKKALAIGVHGWFPAAFLNGVIGQPTGTSIRFANHAAAAIERWVDARGYTCDIEKVALEGEGMVSDRVATLWNLLLNWIEHIKSADFILLACHSQGVPVGIMLISKLIQFGCIHPNARIGICAMAGVNLGPFPEYKSRILGGAAFELFEFTRNDSKMSKAYREALEVVVKAGVRVVYIGSIDDQLVSLESSTFSNIAHPYIFRAVFVDGRIHAPDFLTRLVGFVLKLRNLGIPDHGLIRELSPALAGSLYMGEGHSRIYDEGEVYFLSVQCALETTNLASISAGALSGLSPARLAPKVKEEKPIVAIGEAPRAVVEIYEANLTSTTTTSGVTGGFTTQNPYFLPWAMRGLLEEEFVRKELRAEVQELLELFESWKPTTKQLKDVKFRLEVVRSKL</sequence>
<feature type="domain" description="YMC020W-like alpha/beta hydrolase" evidence="2">
    <location>
        <begin position="472"/>
        <end position="795"/>
    </location>
</feature>
<dbReference type="EMBL" id="ML975152">
    <property type="protein sequence ID" value="KAF1815100.1"/>
    <property type="molecule type" value="Genomic_DNA"/>
</dbReference>
<evidence type="ECO:0000259" key="2">
    <source>
        <dbReference type="Pfam" id="PF26147"/>
    </source>
</evidence>
<protein>
    <recommendedName>
        <fullName evidence="2">YMC020W-like alpha/beta hydrolase domain-containing protein</fullName>
    </recommendedName>
</protein>
<dbReference type="PANTHER" id="PTHR47349:SF1">
    <property type="entry name" value="AER328WP"/>
    <property type="match status" value="1"/>
</dbReference>
<feature type="region of interest" description="Disordered" evidence="1">
    <location>
        <begin position="1"/>
        <end position="466"/>
    </location>
</feature>
<accession>A0A6G1GB16</accession>
<evidence type="ECO:0000256" key="1">
    <source>
        <dbReference type="SAM" id="MobiDB-lite"/>
    </source>
</evidence>
<dbReference type="GeneID" id="54422321"/>
<name>A0A6G1GB16_9PEZI</name>
<feature type="compositionally biased region" description="Polar residues" evidence="1">
    <location>
        <begin position="166"/>
        <end position="176"/>
    </location>
</feature>
<evidence type="ECO:0000313" key="4">
    <source>
        <dbReference type="Proteomes" id="UP000504638"/>
    </source>
</evidence>
<feature type="compositionally biased region" description="Polar residues" evidence="1">
    <location>
        <begin position="305"/>
        <end position="317"/>
    </location>
</feature>